<dbReference type="Gene3D" id="1.10.287.110">
    <property type="entry name" value="DnaJ domain"/>
    <property type="match status" value="1"/>
</dbReference>
<evidence type="ECO:0000259" key="2">
    <source>
        <dbReference type="PROSITE" id="PS50076"/>
    </source>
</evidence>
<evidence type="ECO:0000313" key="4">
    <source>
        <dbReference type="Proteomes" id="UP001156694"/>
    </source>
</evidence>
<evidence type="ECO:0000256" key="1">
    <source>
        <dbReference type="SAM" id="MobiDB-lite"/>
    </source>
</evidence>
<gene>
    <name evidence="3" type="ORF">GCM10007939_03800</name>
</gene>
<comment type="caution">
    <text evidence="3">The sequence shown here is derived from an EMBL/GenBank/DDBJ whole genome shotgun (WGS) entry which is preliminary data.</text>
</comment>
<dbReference type="SUPFAM" id="SSF46565">
    <property type="entry name" value="Chaperone J-domain"/>
    <property type="match status" value="1"/>
</dbReference>
<dbReference type="PROSITE" id="PS50076">
    <property type="entry name" value="DNAJ_2"/>
    <property type="match status" value="1"/>
</dbReference>
<dbReference type="RefSeq" id="WP_284375655.1">
    <property type="nucleotide sequence ID" value="NZ_BSNN01000002.1"/>
</dbReference>
<dbReference type="InterPro" id="IPR036869">
    <property type="entry name" value="J_dom_sf"/>
</dbReference>
<accession>A0ABQ5VSH9</accession>
<sequence length="426" mass="48898">MSSTNPFKHLGLKNGAGVRDVKRAYSKLLKVTRPDDDPEAFMALRTAYDQALSRAKHAERMAKDTPKIPTKPKVDTPAKPEPEIYYDKTYDYHFNTSDLGELIKETVIWVQDQQVLAMDFFPDILASNVLSDALDRRDYQNFLACHIFESALPEGAGYEELVYIDQADAPIFTRPDWLGAELVELLEQELNLTQVRPDTLYLARYYNAVIALFTPVLQAADQAYQGAAYTDLLSLHAAEMDRDNQDAFGSFFDTKTKRWMDMSPVGRAMRDITDMIDQALWGSKPEDWHDILERDDVQSLAEFQDISTRIRALVLDQTGFYSEDKTPKMPKWLTGAVLRYLDDTYGWSRQRGRHDFEHQQFSWLHRLIEKYADKPNAGNPEISWAEVGQSKVADLGYQPLPWFLSARNMLLIYLGVRALQMMARLA</sequence>
<keyword evidence="4" id="KW-1185">Reference proteome</keyword>
<protein>
    <recommendedName>
        <fullName evidence="2">J domain-containing protein</fullName>
    </recommendedName>
</protein>
<reference evidence="4" key="1">
    <citation type="journal article" date="2019" name="Int. J. Syst. Evol. Microbiol.">
        <title>The Global Catalogue of Microorganisms (GCM) 10K type strain sequencing project: providing services to taxonomists for standard genome sequencing and annotation.</title>
        <authorList>
            <consortium name="The Broad Institute Genomics Platform"/>
            <consortium name="The Broad Institute Genome Sequencing Center for Infectious Disease"/>
            <person name="Wu L."/>
            <person name="Ma J."/>
        </authorList>
    </citation>
    <scope>NUCLEOTIDE SEQUENCE [LARGE SCALE GENOMIC DNA]</scope>
    <source>
        <strain evidence="4">NBRC 110140</strain>
    </source>
</reference>
<organism evidence="3 4">
    <name type="scientific">Amylibacter marinus</name>
    <dbReference type="NCBI Taxonomy" id="1475483"/>
    <lineage>
        <taxon>Bacteria</taxon>
        <taxon>Pseudomonadati</taxon>
        <taxon>Pseudomonadota</taxon>
        <taxon>Alphaproteobacteria</taxon>
        <taxon>Rhodobacterales</taxon>
        <taxon>Paracoccaceae</taxon>
        <taxon>Amylibacter</taxon>
    </lineage>
</organism>
<feature type="region of interest" description="Disordered" evidence="1">
    <location>
        <begin position="59"/>
        <end position="80"/>
    </location>
</feature>
<feature type="domain" description="J" evidence="2">
    <location>
        <begin position="5"/>
        <end position="67"/>
    </location>
</feature>
<name>A0ABQ5VSH9_9RHOB</name>
<proteinExistence type="predicted"/>
<evidence type="ECO:0000313" key="3">
    <source>
        <dbReference type="EMBL" id="GLQ34097.1"/>
    </source>
</evidence>
<dbReference type="Proteomes" id="UP001156694">
    <property type="component" value="Unassembled WGS sequence"/>
</dbReference>
<dbReference type="EMBL" id="BSNN01000002">
    <property type="protein sequence ID" value="GLQ34097.1"/>
    <property type="molecule type" value="Genomic_DNA"/>
</dbReference>
<dbReference type="InterPro" id="IPR001623">
    <property type="entry name" value="DnaJ_domain"/>
</dbReference>